<accession>A0A9D4BAU4</accession>
<dbReference type="GO" id="GO:0000381">
    <property type="term" value="P:regulation of alternative mRNA splicing, via spliceosome"/>
    <property type="evidence" value="ECO:0007669"/>
    <property type="project" value="TreeGrafter"/>
</dbReference>
<comment type="caution">
    <text evidence="5">The sequence shown here is derived from an EMBL/GenBank/DDBJ whole genome shotgun (WGS) entry which is preliminary data.</text>
</comment>
<dbReference type="SUPFAM" id="SSF54791">
    <property type="entry name" value="Eukaryotic type KH-domain (KH-domain type I)"/>
    <property type="match status" value="1"/>
</dbReference>
<dbReference type="PANTHER" id="PTHR11208:SF42">
    <property type="entry name" value="QUAKING RELATED 54B, ISOFORM E"/>
    <property type="match status" value="1"/>
</dbReference>
<evidence type="ECO:0000256" key="2">
    <source>
        <dbReference type="PROSITE-ProRule" id="PRU00117"/>
    </source>
</evidence>
<dbReference type="Proteomes" id="UP000828390">
    <property type="component" value="Unassembled WGS sequence"/>
</dbReference>
<dbReference type="Pfam" id="PF22675">
    <property type="entry name" value="KH-I_KHDC4-BBP"/>
    <property type="match status" value="1"/>
</dbReference>
<evidence type="ECO:0000313" key="6">
    <source>
        <dbReference type="Proteomes" id="UP000828390"/>
    </source>
</evidence>
<dbReference type="AlphaFoldDB" id="A0A9D4BAU4"/>
<keyword evidence="1 2" id="KW-0694">RNA-binding</keyword>
<gene>
    <name evidence="5" type="ORF">DPMN_083149</name>
</gene>
<dbReference type="InterPro" id="IPR036612">
    <property type="entry name" value="KH_dom_type_1_sf"/>
</dbReference>
<dbReference type="GO" id="GO:0005634">
    <property type="term" value="C:nucleus"/>
    <property type="evidence" value="ECO:0007669"/>
    <property type="project" value="TreeGrafter"/>
</dbReference>
<evidence type="ECO:0000313" key="5">
    <source>
        <dbReference type="EMBL" id="KAH3695691.1"/>
    </source>
</evidence>
<organism evidence="5 6">
    <name type="scientific">Dreissena polymorpha</name>
    <name type="common">Zebra mussel</name>
    <name type="synonym">Mytilus polymorpha</name>
    <dbReference type="NCBI Taxonomy" id="45954"/>
    <lineage>
        <taxon>Eukaryota</taxon>
        <taxon>Metazoa</taxon>
        <taxon>Spiralia</taxon>
        <taxon>Lophotrochozoa</taxon>
        <taxon>Mollusca</taxon>
        <taxon>Bivalvia</taxon>
        <taxon>Autobranchia</taxon>
        <taxon>Heteroconchia</taxon>
        <taxon>Euheterodonta</taxon>
        <taxon>Imparidentia</taxon>
        <taxon>Neoheterodontei</taxon>
        <taxon>Myida</taxon>
        <taxon>Dreissenoidea</taxon>
        <taxon>Dreissenidae</taxon>
        <taxon>Dreissena</taxon>
    </lineage>
</organism>
<feature type="region of interest" description="Disordered" evidence="3">
    <location>
        <begin position="422"/>
        <end position="470"/>
    </location>
</feature>
<dbReference type="PANTHER" id="PTHR11208">
    <property type="entry name" value="RNA-BINDING PROTEIN RELATED"/>
    <property type="match status" value="1"/>
</dbReference>
<dbReference type="InterPro" id="IPR045071">
    <property type="entry name" value="BBP-like"/>
</dbReference>
<dbReference type="PROSITE" id="PS50084">
    <property type="entry name" value="KH_TYPE_1"/>
    <property type="match status" value="1"/>
</dbReference>
<dbReference type="Gene3D" id="3.30.1370.10">
    <property type="entry name" value="K Homology domain, type 1"/>
    <property type="match status" value="1"/>
</dbReference>
<reference evidence="5" key="2">
    <citation type="submission" date="2020-11" db="EMBL/GenBank/DDBJ databases">
        <authorList>
            <person name="McCartney M.A."/>
            <person name="Auch B."/>
            <person name="Kono T."/>
            <person name="Mallez S."/>
            <person name="Becker A."/>
            <person name="Gohl D.M."/>
            <person name="Silverstein K.A.T."/>
            <person name="Koren S."/>
            <person name="Bechman K.B."/>
            <person name="Herman A."/>
            <person name="Abrahante J.E."/>
            <person name="Garbe J."/>
        </authorList>
    </citation>
    <scope>NUCLEOTIDE SEQUENCE</scope>
    <source>
        <strain evidence="5">Duluth1</strain>
        <tissue evidence="5">Whole animal</tissue>
    </source>
</reference>
<dbReference type="EMBL" id="JAIWYP010000016">
    <property type="protein sequence ID" value="KAH3695691.1"/>
    <property type="molecule type" value="Genomic_DNA"/>
</dbReference>
<dbReference type="GO" id="GO:0003729">
    <property type="term" value="F:mRNA binding"/>
    <property type="evidence" value="ECO:0007669"/>
    <property type="project" value="TreeGrafter"/>
</dbReference>
<reference evidence="5" key="1">
    <citation type="journal article" date="2019" name="bioRxiv">
        <title>The Genome of the Zebra Mussel, Dreissena polymorpha: A Resource for Invasive Species Research.</title>
        <authorList>
            <person name="McCartney M.A."/>
            <person name="Auch B."/>
            <person name="Kono T."/>
            <person name="Mallez S."/>
            <person name="Zhang Y."/>
            <person name="Obille A."/>
            <person name="Becker A."/>
            <person name="Abrahante J.E."/>
            <person name="Garbe J."/>
            <person name="Badalamenti J.P."/>
            <person name="Herman A."/>
            <person name="Mangelson H."/>
            <person name="Liachko I."/>
            <person name="Sullivan S."/>
            <person name="Sone E.D."/>
            <person name="Koren S."/>
            <person name="Silverstein K.A.T."/>
            <person name="Beckman K.B."/>
            <person name="Gohl D.M."/>
        </authorList>
    </citation>
    <scope>NUCLEOTIDE SEQUENCE</scope>
    <source>
        <strain evidence="5">Duluth1</strain>
        <tissue evidence="5">Whole animal</tissue>
    </source>
</reference>
<feature type="compositionally biased region" description="Polar residues" evidence="3">
    <location>
        <begin position="333"/>
        <end position="343"/>
    </location>
</feature>
<feature type="region of interest" description="Disordered" evidence="3">
    <location>
        <begin position="194"/>
        <end position="350"/>
    </location>
</feature>
<feature type="region of interest" description="Disordered" evidence="3">
    <location>
        <begin position="529"/>
        <end position="551"/>
    </location>
</feature>
<feature type="domain" description="K Homology" evidence="4">
    <location>
        <begin position="65"/>
        <end position="166"/>
    </location>
</feature>
<evidence type="ECO:0000256" key="1">
    <source>
        <dbReference type="ARBA" id="ARBA00022884"/>
    </source>
</evidence>
<proteinExistence type="predicted"/>
<feature type="compositionally biased region" description="Low complexity" evidence="3">
    <location>
        <begin position="231"/>
        <end position="302"/>
    </location>
</feature>
<dbReference type="CDD" id="cd22384">
    <property type="entry name" value="KH-I_KHDRBS"/>
    <property type="match status" value="1"/>
</dbReference>
<evidence type="ECO:0000256" key="3">
    <source>
        <dbReference type="SAM" id="MobiDB-lite"/>
    </source>
</evidence>
<name>A0A9D4BAU4_DREPO</name>
<feature type="compositionally biased region" description="Basic and acidic residues" evidence="3">
    <location>
        <begin position="533"/>
        <end position="551"/>
    </location>
</feature>
<feature type="compositionally biased region" description="Gly residues" evidence="3">
    <location>
        <begin position="214"/>
        <end position="230"/>
    </location>
</feature>
<dbReference type="InterPro" id="IPR004087">
    <property type="entry name" value="KH_dom"/>
</dbReference>
<protein>
    <recommendedName>
        <fullName evidence="4">K Homology domain-containing protein</fullName>
    </recommendedName>
</protein>
<evidence type="ECO:0000259" key="4">
    <source>
        <dbReference type="SMART" id="SM00322"/>
    </source>
</evidence>
<sequence>MDDIKVEDSPVASPYLTEIKTEMTKLDAEDYAHATRLLAEEAKRVESGDKYKAVPLIELHHERAASNAVKIRIPSKEFPRVNFSGKLLGPKGSTLKQLQQETGCKLSILGRGSMRDKNKEEELRKQGGKYSHLNDELHLLIECFAEPTDAYNRLAHAIGEIKKFMNPHEENLGLNMGGYPPQQQMGEDQGYFNGEGSMGRGAGGPRGAPAPRGGMPGRGGLLAPPGGRGGMPQRPSAPGGRGALAPRGAPAPRGMAPAPRGAAPGMRGAPAARGAPAPRGGQAVRPAMGAAPAGRGAPQGMRAPPPRGAPAGMMSRGSPSAARGRPMAPPPSAQSRAQQVTQQEYDDYGAGAAYEEPVRNLESSSNQYVEQQTYAQETYDDGYGQVQPARRDPYAVEQDMYAEPASAGGDTQFFDYGHGSTTSAYDDYGQQSHQATSEYDRGSLKAPPPTGSRGGRGAVRSHPYDTGRAPMQQSRYGGGGYHCLAIEHGLHKGPSVWFEVTRTRISCLYLGPHWMIGVSSRCSVSDGKGIVGGDREQKERSSKREAESIEKRKQIFKDPRHAKTSLMKYAGSVAPAQSEHPRNLVGLCNIEEDTQEIPRNLVCFSIEDIVADEKTARHEGWARVGA</sequence>
<feature type="compositionally biased region" description="Gly residues" evidence="3">
    <location>
        <begin position="196"/>
        <end position="206"/>
    </location>
</feature>
<keyword evidence="6" id="KW-1185">Reference proteome</keyword>
<dbReference type="InterPro" id="IPR055256">
    <property type="entry name" value="KH_1_KHDC4/BBP-like"/>
</dbReference>
<dbReference type="SMART" id="SM00322">
    <property type="entry name" value="KH"/>
    <property type="match status" value="1"/>
</dbReference>
<feature type="compositionally biased region" description="Polar residues" evidence="3">
    <location>
        <begin position="422"/>
        <end position="437"/>
    </location>
</feature>